<dbReference type="EMBL" id="MU273508">
    <property type="protein sequence ID" value="KAI0034004.1"/>
    <property type="molecule type" value="Genomic_DNA"/>
</dbReference>
<keyword evidence="2" id="KW-1185">Reference proteome</keyword>
<dbReference type="Proteomes" id="UP000814128">
    <property type="component" value="Unassembled WGS sequence"/>
</dbReference>
<name>A0ACB8QQE5_9AGAM</name>
<accession>A0ACB8QQE5</accession>
<sequence length="568" mass="61750">MSIFTAREELAYPVPDDLTLAQFILDVEHPARPIRPLGSSWLIEDETGKRTGFEEARLISELVLVCIFSPNHVVYPVVIWAVHRLGAVASTANPAYTADELEYQLTASRSIVIIAHAVCLHVALEAAKRAGIPADRVISIGECPSNFKGQSVDELIQFGLARPANFVERRLRPGEGRTKIALLCFSSGTTGKPKAVAIPHSSPIANVLQMAQFQKVNSDKRPFEQHRFRAGDVGMAVLPFFHIYGLVVVMHFTLFSGVSLVVVPKFDFINFLNSIQNVRTDFLGEKSVLVPPQIVLLCKHPATKKYDLSSIRFIMSGAAPLSRELTESLLKIVPKAEVGQGYGMTETCTTVSMQPTHHRIGVLGSSGQFLPGIKARVVKEDGALAKPGEIGELIVTGPAMALHYLNDEQATKETFIDGWVRTGDEVYITAEGDLFVVDRLKEIMKVRGFQVAPAELEGHLLKHAAVDDCCVVGVPDDYSGEVPLAFVVLSIATAKSLVSNPANAAAVKAEIAKWVADNKVAYKKLAGGVEFVDAIPKNPSGKLLRRVLRERAKALRAEQGKAKVAAKL</sequence>
<organism evidence="1 2">
    <name type="scientific">Vararia minispora EC-137</name>
    <dbReference type="NCBI Taxonomy" id="1314806"/>
    <lineage>
        <taxon>Eukaryota</taxon>
        <taxon>Fungi</taxon>
        <taxon>Dikarya</taxon>
        <taxon>Basidiomycota</taxon>
        <taxon>Agaricomycotina</taxon>
        <taxon>Agaricomycetes</taxon>
        <taxon>Russulales</taxon>
        <taxon>Lachnocladiaceae</taxon>
        <taxon>Vararia</taxon>
    </lineage>
</organism>
<keyword evidence="1" id="KW-0436">Ligase</keyword>
<evidence type="ECO:0000313" key="1">
    <source>
        <dbReference type="EMBL" id="KAI0034004.1"/>
    </source>
</evidence>
<evidence type="ECO:0000313" key="2">
    <source>
        <dbReference type="Proteomes" id="UP000814128"/>
    </source>
</evidence>
<gene>
    <name evidence="1" type="ORF">K488DRAFT_46538</name>
</gene>
<reference evidence="1" key="2">
    <citation type="journal article" date="2022" name="New Phytol.">
        <title>Evolutionary transition to the ectomycorrhizal habit in the genomes of a hyperdiverse lineage of mushroom-forming fungi.</title>
        <authorList>
            <person name="Looney B."/>
            <person name="Miyauchi S."/>
            <person name="Morin E."/>
            <person name="Drula E."/>
            <person name="Courty P.E."/>
            <person name="Kohler A."/>
            <person name="Kuo A."/>
            <person name="LaButti K."/>
            <person name="Pangilinan J."/>
            <person name="Lipzen A."/>
            <person name="Riley R."/>
            <person name="Andreopoulos W."/>
            <person name="He G."/>
            <person name="Johnson J."/>
            <person name="Nolan M."/>
            <person name="Tritt A."/>
            <person name="Barry K.W."/>
            <person name="Grigoriev I.V."/>
            <person name="Nagy L.G."/>
            <person name="Hibbett D."/>
            <person name="Henrissat B."/>
            <person name="Matheny P.B."/>
            <person name="Labbe J."/>
            <person name="Martin F.M."/>
        </authorList>
    </citation>
    <scope>NUCLEOTIDE SEQUENCE</scope>
    <source>
        <strain evidence="1">EC-137</strain>
    </source>
</reference>
<reference evidence="1" key="1">
    <citation type="submission" date="2021-02" db="EMBL/GenBank/DDBJ databases">
        <authorList>
            <consortium name="DOE Joint Genome Institute"/>
            <person name="Ahrendt S."/>
            <person name="Looney B.P."/>
            <person name="Miyauchi S."/>
            <person name="Morin E."/>
            <person name="Drula E."/>
            <person name="Courty P.E."/>
            <person name="Chicoki N."/>
            <person name="Fauchery L."/>
            <person name="Kohler A."/>
            <person name="Kuo A."/>
            <person name="Labutti K."/>
            <person name="Pangilinan J."/>
            <person name="Lipzen A."/>
            <person name="Riley R."/>
            <person name="Andreopoulos W."/>
            <person name="He G."/>
            <person name="Johnson J."/>
            <person name="Barry K.W."/>
            <person name="Grigoriev I.V."/>
            <person name="Nagy L."/>
            <person name="Hibbett D."/>
            <person name="Henrissat B."/>
            <person name="Matheny P.B."/>
            <person name="Labbe J."/>
            <person name="Martin F."/>
        </authorList>
    </citation>
    <scope>NUCLEOTIDE SEQUENCE</scope>
    <source>
        <strain evidence="1">EC-137</strain>
    </source>
</reference>
<comment type="caution">
    <text evidence="1">The sequence shown here is derived from an EMBL/GenBank/DDBJ whole genome shotgun (WGS) entry which is preliminary data.</text>
</comment>
<proteinExistence type="predicted"/>
<protein>
    <submittedName>
        <fullName evidence="1">Amp dependent CoA ligase</fullName>
    </submittedName>
</protein>